<sequence>MINMYYDFWKGKKVFITGHTGFKGTWLSLWLTKLGAHVTGYALPPDEENSLFYLCKTDQMVDSYFGDVRDYEKLQTCLLQAKPDIVIHLAAQPLVRESYRNPVDTYSINVMGTVHLLDSVRKCDCVRAVVNVTTDKCYENHEWLWSYRENDALGGKDPYSNSKACSEFVTNAYRNSFFSPKQYAKHGVALASARAGNVIGGGDWAKERLIPDCFRAILNKETLVIRNPKAIRPWQHVLEPLSGYLILAEYLYEYGPDYGEAWNFGPKEDNRTVEWIVQYISKIWKNEIDYKVIEDEKQFREATYLRLDWAKAKNRLNWQPKWQIERALDMTMKWLEAYIRDEDIATICFKQIEEYMNN</sequence>
<dbReference type="SUPFAM" id="SSF51735">
    <property type="entry name" value="NAD(P)-binding Rossmann-fold domains"/>
    <property type="match status" value="1"/>
</dbReference>
<dbReference type="NCBIfam" id="TIGR02622">
    <property type="entry name" value="CDP_4_6_dhtase"/>
    <property type="match status" value="1"/>
</dbReference>
<organism evidence="2 3">
    <name type="scientific">Thermolongibacillus altinsuensis</name>
    <dbReference type="NCBI Taxonomy" id="575256"/>
    <lineage>
        <taxon>Bacteria</taxon>
        <taxon>Bacillati</taxon>
        <taxon>Bacillota</taxon>
        <taxon>Bacilli</taxon>
        <taxon>Bacillales</taxon>
        <taxon>Anoxybacillaceae</taxon>
        <taxon>Thermolongibacillus</taxon>
    </lineage>
</organism>
<evidence type="ECO:0000259" key="1">
    <source>
        <dbReference type="Pfam" id="PF16363"/>
    </source>
</evidence>
<comment type="caution">
    <text evidence="2">The sequence shown here is derived from an EMBL/GenBank/DDBJ whole genome shotgun (WGS) entry which is preliminary data.</text>
</comment>
<dbReference type="AlphaFoldDB" id="A0A4R1QBX0"/>
<evidence type="ECO:0000313" key="2">
    <source>
        <dbReference type="EMBL" id="TCL47674.1"/>
    </source>
</evidence>
<proteinExistence type="predicted"/>
<dbReference type="InterPro" id="IPR016040">
    <property type="entry name" value="NAD(P)-bd_dom"/>
</dbReference>
<dbReference type="Pfam" id="PF16363">
    <property type="entry name" value="GDP_Man_Dehyd"/>
    <property type="match status" value="1"/>
</dbReference>
<protein>
    <submittedName>
        <fullName evidence="2">CDP-glucose 4,6-dehydratase</fullName>
    </submittedName>
</protein>
<feature type="domain" description="NAD(P)-binding" evidence="1">
    <location>
        <begin position="15"/>
        <end position="330"/>
    </location>
</feature>
<gene>
    <name evidence="2" type="ORF">EDD69_11138</name>
</gene>
<dbReference type="InterPro" id="IPR013445">
    <property type="entry name" value="CDP_4_6_deHydtase"/>
</dbReference>
<dbReference type="EMBL" id="SLUL01000011">
    <property type="protein sequence ID" value="TCL47674.1"/>
    <property type="molecule type" value="Genomic_DNA"/>
</dbReference>
<dbReference type="InterPro" id="IPR036291">
    <property type="entry name" value="NAD(P)-bd_dom_sf"/>
</dbReference>
<dbReference type="CDD" id="cd05252">
    <property type="entry name" value="CDP_GD_SDR_e"/>
    <property type="match status" value="1"/>
</dbReference>
<dbReference type="Gene3D" id="3.40.50.720">
    <property type="entry name" value="NAD(P)-binding Rossmann-like Domain"/>
    <property type="match status" value="1"/>
</dbReference>
<dbReference type="Proteomes" id="UP000295658">
    <property type="component" value="Unassembled WGS sequence"/>
</dbReference>
<name>A0A4R1QBX0_9BACL</name>
<accession>A0A4R1QBX0</accession>
<reference evidence="2 3" key="1">
    <citation type="submission" date="2019-03" db="EMBL/GenBank/DDBJ databases">
        <title>Genomic Encyclopedia of Type Strains, Phase IV (KMG-IV): sequencing the most valuable type-strain genomes for metagenomic binning, comparative biology and taxonomic classification.</title>
        <authorList>
            <person name="Goeker M."/>
        </authorList>
    </citation>
    <scope>NUCLEOTIDE SEQUENCE [LARGE SCALE GENOMIC DNA]</scope>
    <source>
        <strain evidence="2 3">DSM 24979</strain>
    </source>
</reference>
<keyword evidence="3" id="KW-1185">Reference proteome</keyword>
<dbReference type="Gene3D" id="3.90.25.10">
    <property type="entry name" value="UDP-galactose 4-epimerase, domain 1"/>
    <property type="match status" value="1"/>
</dbReference>
<dbReference type="PANTHER" id="PTHR43000">
    <property type="entry name" value="DTDP-D-GLUCOSE 4,6-DEHYDRATASE-RELATED"/>
    <property type="match status" value="1"/>
</dbReference>
<evidence type="ECO:0000313" key="3">
    <source>
        <dbReference type="Proteomes" id="UP000295658"/>
    </source>
</evidence>